<keyword evidence="6" id="KW-0272">Extracellular matrix</keyword>
<evidence type="ECO:0000256" key="2">
    <source>
        <dbReference type="ARBA" id="ARBA00004498"/>
    </source>
</evidence>
<evidence type="ECO:0000313" key="13">
    <source>
        <dbReference type="EMBL" id="KAG8093530.1"/>
    </source>
</evidence>
<dbReference type="Pfam" id="PF22848">
    <property type="entry name" value="ASD1_dom"/>
    <property type="match status" value="2"/>
</dbReference>
<dbReference type="AlphaFoldDB" id="A0A8J5WMG9"/>
<feature type="domain" description="Alpha-L-arabinofuranosidase C-terminal" evidence="12">
    <location>
        <begin position="567"/>
        <end position="752"/>
    </location>
</feature>
<evidence type="ECO:0000256" key="1">
    <source>
        <dbReference type="ARBA" id="ARBA00001462"/>
    </source>
</evidence>
<dbReference type="InterPro" id="IPR010720">
    <property type="entry name" value="Alpha-L-AF_C"/>
</dbReference>
<dbReference type="FunFam" id="3.20.20.80:FF:000422">
    <property type="entry name" value="Alpha-L-arabinofuranosidase 1"/>
    <property type="match status" value="1"/>
</dbReference>
<evidence type="ECO:0000256" key="4">
    <source>
        <dbReference type="ARBA" id="ARBA00012670"/>
    </source>
</evidence>
<gene>
    <name evidence="13" type="ORF">GUJ93_ZPchr0012g22150</name>
</gene>
<comment type="subcellular location">
    <subcellularLocation>
        <location evidence="2">Secreted</location>
        <location evidence="2">Extracellular space</location>
        <location evidence="2">Extracellular matrix</location>
    </subcellularLocation>
</comment>
<evidence type="ECO:0000256" key="11">
    <source>
        <dbReference type="SAM" id="Phobius"/>
    </source>
</evidence>
<keyword evidence="11" id="KW-0812">Transmembrane</keyword>
<comment type="catalytic activity">
    <reaction evidence="1">
        <text>Hydrolysis of terminal non-reducing alpha-L-arabinofuranoside residues in alpha-L-arabinosides.</text>
        <dbReference type="EC" id="3.2.1.55"/>
    </reaction>
</comment>
<keyword evidence="14" id="KW-1185">Reference proteome</keyword>
<evidence type="ECO:0000256" key="3">
    <source>
        <dbReference type="ARBA" id="ARBA00007186"/>
    </source>
</evidence>
<evidence type="ECO:0000256" key="8">
    <source>
        <dbReference type="ARBA" id="ARBA00022801"/>
    </source>
</evidence>
<reference evidence="13" key="1">
    <citation type="journal article" date="2021" name="bioRxiv">
        <title>Whole Genome Assembly and Annotation of Northern Wild Rice, Zizania palustris L., Supports a Whole Genome Duplication in the Zizania Genus.</title>
        <authorList>
            <person name="Haas M."/>
            <person name="Kono T."/>
            <person name="Macchietto M."/>
            <person name="Millas R."/>
            <person name="McGilp L."/>
            <person name="Shao M."/>
            <person name="Duquette J."/>
            <person name="Hirsch C.N."/>
            <person name="Kimball J."/>
        </authorList>
    </citation>
    <scope>NUCLEOTIDE SEQUENCE</scope>
    <source>
        <tissue evidence="13">Fresh leaf tissue</tissue>
    </source>
</reference>
<organism evidence="13 14">
    <name type="scientific">Zizania palustris</name>
    <name type="common">Northern wild rice</name>
    <dbReference type="NCBI Taxonomy" id="103762"/>
    <lineage>
        <taxon>Eukaryota</taxon>
        <taxon>Viridiplantae</taxon>
        <taxon>Streptophyta</taxon>
        <taxon>Embryophyta</taxon>
        <taxon>Tracheophyta</taxon>
        <taxon>Spermatophyta</taxon>
        <taxon>Magnoliopsida</taxon>
        <taxon>Liliopsida</taxon>
        <taxon>Poales</taxon>
        <taxon>Poaceae</taxon>
        <taxon>BOP clade</taxon>
        <taxon>Oryzoideae</taxon>
        <taxon>Oryzeae</taxon>
        <taxon>Zizaniinae</taxon>
        <taxon>Zizania</taxon>
    </lineage>
</organism>
<comment type="caution">
    <text evidence="13">The sequence shown here is derived from an EMBL/GenBank/DDBJ whole genome shotgun (WGS) entry which is preliminary data.</text>
</comment>
<dbReference type="InterPro" id="IPR055235">
    <property type="entry name" value="ASD1_cat"/>
</dbReference>
<name>A0A8J5WMG9_ZIZPA</name>
<dbReference type="GO" id="GO:0046556">
    <property type="term" value="F:alpha-L-arabinofuranosidase activity"/>
    <property type="evidence" value="ECO:0007669"/>
    <property type="project" value="UniProtKB-EC"/>
</dbReference>
<dbReference type="InterPro" id="IPR051563">
    <property type="entry name" value="Glycosyl_Hydrolase_51"/>
</dbReference>
<evidence type="ECO:0000256" key="5">
    <source>
        <dbReference type="ARBA" id="ARBA00022525"/>
    </source>
</evidence>
<dbReference type="EMBL" id="JAAALK010000080">
    <property type="protein sequence ID" value="KAG8093530.1"/>
    <property type="molecule type" value="Genomic_DNA"/>
</dbReference>
<evidence type="ECO:0000313" key="14">
    <source>
        <dbReference type="Proteomes" id="UP000729402"/>
    </source>
</evidence>
<dbReference type="OrthoDB" id="406864at2759"/>
<dbReference type="Pfam" id="PF06964">
    <property type="entry name" value="Alpha-L-AF_C"/>
    <property type="match status" value="1"/>
</dbReference>
<dbReference type="PANTHER" id="PTHR31776">
    <property type="entry name" value="ALPHA-L-ARABINOFURANOSIDASE 1"/>
    <property type="match status" value="1"/>
</dbReference>
<dbReference type="FunFam" id="2.60.40.1180:FF:000011">
    <property type="entry name" value="Alpha-L-arabinofuranosidase 1"/>
    <property type="match status" value="1"/>
</dbReference>
<feature type="transmembrane region" description="Helical" evidence="11">
    <location>
        <begin position="108"/>
        <end position="129"/>
    </location>
</feature>
<dbReference type="EC" id="3.2.1.55" evidence="4"/>
<evidence type="ECO:0000259" key="12">
    <source>
        <dbReference type="SMART" id="SM00813"/>
    </source>
</evidence>
<keyword evidence="5" id="KW-0964">Secreted</keyword>
<evidence type="ECO:0000256" key="10">
    <source>
        <dbReference type="ARBA" id="ARBA00082101"/>
    </source>
</evidence>
<dbReference type="FunFam" id="3.20.20.80:FF:000025">
    <property type="entry name" value="Alpha-L-arabinofuranosidase 1"/>
    <property type="match status" value="1"/>
</dbReference>
<keyword evidence="8" id="KW-0378">Hydrolase</keyword>
<protein>
    <recommendedName>
        <fullName evidence="4">non-reducing end alpha-L-arabinofuranosidase</fullName>
        <ecNumber evidence="4">3.2.1.55</ecNumber>
    </recommendedName>
    <alternativeName>
        <fullName evidence="10">Beta-D-xylosidase</fullName>
    </alternativeName>
</protein>
<evidence type="ECO:0000256" key="6">
    <source>
        <dbReference type="ARBA" id="ARBA00022530"/>
    </source>
</evidence>
<dbReference type="Proteomes" id="UP000729402">
    <property type="component" value="Unassembled WGS sequence"/>
</dbReference>
<evidence type="ECO:0000256" key="7">
    <source>
        <dbReference type="ARBA" id="ARBA00022729"/>
    </source>
</evidence>
<keyword evidence="11" id="KW-1133">Transmembrane helix</keyword>
<accession>A0A8J5WMG9</accession>
<proteinExistence type="inferred from homology"/>
<keyword evidence="9" id="KW-0325">Glycoprotein</keyword>
<dbReference type="PANTHER" id="PTHR31776:SF22">
    <property type="entry name" value="NON-REDUCING END ALPHA-L-ARABINOFURANOSIDASE"/>
    <property type="match status" value="1"/>
</dbReference>
<dbReference type="FunFam" id="2.60.120.260:FF:000063">
    <property type="entry name" value="Putative alpha-L-arabinofuranosidase family protein"/>
    <property type="match status" value="2"/>
</dbReference>
<evidence type="ECO:0000256" key="9">
    <source>
        <dbReference type="ARBA" id="ARBA00023180"/>
    </source>
</evidence>
<comment type="similarity">
    <text evidence="3">Belongs to the glycosyl hydrolase 51 family.</text>
</comment>
<keyword evidence="11" id="KW-0472">Membrane</keyword>
<keyword evidence="7" id="KW-0732">Signal</keyword>
<reference evidence="13" key="2">
    <citation type="submission" date="2021-02" db="EMBL/GenBank/DDBJ databases">
        <authorList>
            <person name="Kimball J.A."/>
            <person name="Haas M.W."/>
            <person name="Macchietto M."/>
            <person name="Kono T."/>
            <person name="Duquette J."/>
            <person name="Shao M."/>
        </authorList>
    </citation>
    <scope>NUCLEOTIDE SEQUENCE</scope>
    <source>
        <tissue evidence="13">Fresh leaf tissue</tissue>
    </source>
</reference>
<sequence length="1178" mass="131377">MRLELDHSGNGGGGARLIHTLTYCHTERIAIANALQRFLATIVKERATFDAKFIVTTWLLSCGRKGTSECSTMPVVSELRLRPTSTPVGLLYLTAKPRALSGSYPARLVLLLLLLLLLFPFRGLGWWAYDTRAELVFTTSELEATQTAVLKVDASPQLARQIPDTLFGIFFEEINHAGAGGIWAELVSNRGFEAGGRHTPSNIDPWSIIGDDSSIFVTTDRTSCFSRNTVALRMEVLCDNCPAAGVGIYNPGFWGMNIEDGKTYNLVMYVKSLETVELTVSLTSSDGSQNLASATIPVSGASNWTKLEQELVAKGTNRTSRLQITTNKKGVVWFDQVSLMPSDTYKGHGFRTELISMMLDLKPRFLRFPGGCFVEGEWLRNAFRWRESIGPWEERPGHFGDVWHYWTDDGLGYYEFLQLSEDLGAAPIWVFNNGISHNDEVDTAAIAPFVKDVLDSLEFARGSSESTWGSVRAAMGHPEPFPVKYVAIGNEDCGKKFYRGNYLKFYNAIREAYPDIQMISNCDASSRPLDHPADLYDFHVYTDSKTLFSMKNTFDRSSRSGPKAFVSEYAVWRSDAGRGSLLASLAEAAFLTGLEKNSDVVWMASYAPLFVNNNDQTWNPDAIVFNSWQQYGTPSYWMQTLFRESSGAMIHPTTITSKYSGSLAASAITWQDSENSFLRIKIVNFGSDAVSLNVSASGLPATVNTVGSSATVLTSGNVMDENSFSNPNKVVPVKSQLPNAAEQMQVMLAPHSFTSWKCLAQELELPQTALLDVDASWNLSRKIPDTLFGLFFEEINHAGAGGIWAELVSNRGFEAGGPHTPSNIDPWSIIGDESSIYVTTDRSSCFNQNIVALRMEIICDNCPDGGVGIYNPGFWGMNIEEGKTYNLVMYMKSLESVDLTASLTCLDGLQNLGSVYIKDIDLSNWTKIEMQLLAQGTCRTSRLELTSTKRGVMWFDQVSLMPSETYKGHGFRKELIYMLLDLRPQFLRFPGGCFVEGSWLRNAFRWRETIGPWEERPGHFGDVWNYWTDDGLGYYEFLQLAEDLGAAPIWVFNVGISHNDQVDTSIIEPFVKDVLDSLEFARGSAKSTWGSVRAAMGHPERFPVKYVAIGNEDCGKEFYRGNYLKFYDAIRKAYPDIQMISNCDGSSRPLDHPADLYDFHVIFFLPNMLPFPLYKLVS</sequence>
<dbReference type="GO" id="GO:0046373">
    <property type="term" value="P:L-arabinose metabolic process"/>
    <property type="evidence" value="ECO:0007669"/>
    <property type="project" value="InterPro"/>
</dbReference>
<dbReference type="SMART" id="SM00813">
    <property type="entry name" value="Alpha-L-AF_C"/>
    <property type="match status" value="1"/>
</dbReference>